<dbReference type="InterPro" id="IPR002763">
    <property type="entry name" value="DUF72"/>
</dbReference>
<dbReference type="OrthoDB" id="35747at2157"/>
<name>Q0W3S1_METAR</name>
<organism evidence="1 2">
    <name type="scientific">Methanocella arvoryzae (strain DSM 22066 / NBRC 105507 / MRE50)</name>
    <dbReference type="NCBI Taxonomy" id="351160"/>
    <lineage>
        <taxon>Archaea</taxon>
        <taxon>Methanobacteriati</taxon>
        <taxon>Methanobacteriota</taxon>
        <taxon>Stenosarchaea group</taxon>
        <taxon>Methanomicrobia</taxon>
        <taxon>Methanocellales</taxon>
        <taxon>Methanocellaceae</taxon>
        <taxon>Methanocella</taxon>
    </lineage>
</organism>
<dbReference type="PANTHER" id="PTHR30348">
    <property type="entry name" value="UNCHARACTERIZED PROTEIN YECE"/>
    <property type="match status" value="1"/>
</dbReference>
<dbReference type="PANTHER" id="PTHR30348:SF4">
    <property type="entry name" value="DUF72 DOMAIN-CONTAINING PROTEIN"/>
    <property type="match status" value="1"/>
</dbReference>
<reference evidence="1 2" key="1">
    <citation type="journal article" date="2006" name="Science">
        <title>Genome of rice cluster I archaea -- the key methane producers in the rice rhizosphere.</title>
        <authorList>
            <person name="Erkel C."/>
            <person name="Kube M."/>
            <person name="Reinhardt R."/>
            <person name="Liesack W."/>
        </authorList>
    </citation>
    <scope>NUCLEOTIDE SEQUENCE [LARGE SCALE GENOMIC DNA]</scope>
    <source>
        <strain evidence="2">DSM 22066 / NBRC 105507 / MRE50</strain>
    </source>
</reference>
<gene>
    <name evidence="1" type="ORF">RCIX1769</name>
</gene>
<dbReference type="Pfam" id="PF01904">
    <property type="entry name" value="DUF72"/>
    <property type="match status" value="1"/>
</dbReference>
<evidence type="ECO:0000313" key="2">
    <source>
        <dbReference type="Proteomes" id="UP000000663"/>
    </source>
</evidence>
<dbReference type="Proteomes" id="UP000000663">
    <property type="component" value="Chromosome"/>
</dbReference>
<sequence length="249" mass="28714">MQLKIGTCGWGLKGRHEAYYSEFGVVELQDTFNRLPKPETALHWKEEAPPGFEFTMKAWQAITHPSVSPTWRQGKLPEGNPEHIGLLQPTEENLKAWAETAEICKILECRILVVQTPPKFDSTREHIQNVRSFFSKVKRPCAVAWEPRGRWDNETIRGMCEDLNLIHIVDPFRNKPARKTDTVYFRLNGIGPGDANFRYRYTDQDLQKLFGMLGTYADAREVYVMFNNMSMGEDAIRFKKMAMAINAQV</sequence>
<dbReference type="eggNOG" id="arCOG04291">
    <property type="taxonomic scope" value="Archaea"/>
</dbReference>
<evidence type="ECO:0008006" key="3">
    <source>
        <dbReference type="Google" id="ProtNLM"/>
    </source>
</evidence>
<dbReference type="GeneID" id="5143287"/>
<dbReference type="SUPFAM" id="SSF117396">
    <property type="entry name" value="TM1631-like"/>
    <property type="match status" value="1"/>
</dbReference>
<dbReference type="RefSeq" id="WP_012035594.1">
    <property type="nucleotide sequence ID" value="NC_009464.1"/>
</dbReference>
<dbReference type="KEGG" id="rci:RCIX1769"/>
<dbReference type="EMBL" id="AM114193">
    <property type="protein sequence ID" value="CAJ36972.1"/>
    <property type="molecule type" value="Genomic_DNA"/>
</dbReference>
<protein>
    <recommendedName>
        <fullName evidence="3">DUF72 domain-containing protein</fullName>
    </recommendedName>
</protein>
<dbReference type="Gene3D" id="3.20.20.410">
    <property type="entry name" value="Protein of unknown function UPF0759"/>
    <property type="match status" value="1"/>
</dbReference>
<evidence type="ECO:0000313" key="1">
    <source>
        <dbReference type="EMBL" id="CAJ36972.1"/>
    </source>
</evidence>
<proteinExistence type="predicted"/>
<accession>Q0W3S1</accession>
<dbReference type="STRING" id="351160.RCIX1769"/>
<keyword evidence="2" id="KW-1185">Reference proteome</keyword>
<dbReference type="InterPro" id="IPR036520">
    <property type="entry name" value="UPF0759_sf"/>
</dbReference>
<dbReference type="AlphaFoldDB" id="Q0W3S1"/>